<dbReference type="AlphaFoldDB" id="A0A6C0L8Q8"/>
<proteinExistence type="predicted"/>
<name>A0A6C0L8Q8_9ZZZZ</name>
<sequence length="158" mass="17968">MIKNGLHINDWTAEQKKAHQDFLTLNPHYVVSHNIFLLRDLSGNNPENIPPLEDGEYPQFMLDVNMAIRMGPILLSLYVDASGTEFVLDSNGNPINNRFLKQTTYSYPYIDNDGVYIQAVLTCTFGDNSTISVDGLHHSIFWYFIKGITDPNNLQPFT</sequence>
<accession>A0A6C0L8Q8</accession>
<protein>
    <submittedName>
        <fullName evidence="1">Uncharacterized protein</fullName>
    </submittedName>
</protein>
<reference evidence="1" key="1">
    <citation type="journal article" date="2020" name="Nature">
        <title>Giant virus diversity and host interactions through global metagenomics.</title>
        <authorList>
            <person name="Schulz F."/>
            <person name="Roux S."/>
            <person name="Paez-Espino D."/>
            <person name="Jungbluth S."/>
            <person name="Walsh D.A."/>
            <person name="Denef V.J."/>
            <person name="McMahon K.D."/>
            <person name="Konstantinidis K.T."/>
            <person name="Eloe-Fadrosh E.A."/>
            <person name="Kyrpides N.C."/>
            <person name="Woyke T."/>
        </authorList>
    </citation>
    <scope>NUCLEOTIDE SEQUENCE</scope>
    <source>
        <strain evidence="1">GVMAG-M-3300027759-42</strain>
    </source>
</reference>
<dbReference type="EMBL" id="MN740446">
    <property type="protein sequence ID" value="QHU26973.1"/>
    <property type="molecule type" value="Genomic_DNA"/>
</dbReference>
<organism evidence="1">
    <name type="scientific">viral metagenome</name>
    <dbReference type="NCBI Taxonomy" id="1070528"/>
    <lineage>
        <taxon>unclassified sequences</taxon>
        <taxon>metagenomes</taxon>
        <taxon>organismal metagenomes</taxon>
    </lineage>
</organism>
<evidence type="ECO:0000313" key="1">
    <source>
        <dbReference type="EMBL" id="QHU26973.1"/>
    </source>
</evidence>